<dbReference type="OrthoDB" id="3216712at2"/>
<proteinExistence type="predicted"/>
<gene>
    <name evidence="1" type="ORF">FRACA_150029</name>
</gene>
<evidence type="ECO:0000313" key="2">
    <source>
        <dbReference type="Proteomes" id="UP000234331"/>
    </source>
</evidence>
<protein>
    <submittedName>
        <fullName evidence="1">Uncharacterized protein</fullName>
    </submittedName>
</protein>
<keyword evidence="2" id="KW-1185">Reference proteome</keyword>
<reference evidence="1 2" key="1">
    <citation type="submission" date="2017-06" db="EMBL/GenBank/DDBJ databases">
        <authorList>
            <person name="Kim H.J."/>
            <person name="Triplett B.A."/>
        </authorList>
    </citation>
    <scope>NUCLEOTIDE SEQUENCE [LARGE SCALE GENOMIC DNA]</scope>
    <source>
        <strain evidence="1">FRACA_ARgP5</strain>
    </source>
</reference>
<accession>A0A2I2KLW4</accession>
<dbReference type="EMBL" id="FZMO01000057">
    <property type="protein sequence ID" value="SNQ46657.1"/>
    <property type="molecule type" value="Genomic_DNA"/>
</dbReference>
<sequence length="85" mass="9101">MVNTAPVWWESPALPEETGSATADAWAVVVLGGSGDRVRGVVGPFRAPEHAHRYARDERLRMWLVVPALCLTLPVGQQAAGIAVL</sequence>
<evidence type="ECO:0000313" key="1">
    <source>
        <dbReference type="EMBL" id="SNQ46657.1"/>
    </source>
</evidence>
<dbReference type="RefSeq" id="WP_101830634.1">
    <property type="nucleotide sequence ID" value="NZ_FZMO01000057.1"/>
</dbReference>
<organism evidence="1 2">
    <name type="scientific">Frankia canadensis</name>
    <dbReference type="NCBI Taxonomy" id="1836972"/>
    <lineage>
        <taxon>Bacteria</taxon>
        <taxon>Bacillati</taxon>
        <taxon>Actinomycetota</taxon>
        <taxon>Actinomycetes</taxon>
        <taxon>Frankiales</taxon>
        <taxon>Frankiaceae</taxon>
        <taxon>Frankia</taxon>
    </lineage>
</organism>
<dbReference type="AlphaFoldDB" id="A0A2I2KLW4"/>
<dbReference type="Proteomes" id="UP000234331">
    <property type="component" value="Unassembled WGS sequence"/>
</dbReference>
<name>A0A2I2KLW4_9ACTN</name>